<feature type="compositionally biased region" description="Basic and acidic residues" evidence="1">
    <location>
        <begin position="278"/>
        <end position="297"/>
    </location>
</feature>
<dbReference type="GO" id="GO:0005975">
    <property type="term" value="P:carbohydrate metabolic process"/>
    <property type="evidence" value="ECO:0007669"/>
    <property type="project" value="InterPro"/>
</dbReference>
<evidence type="ECO:0008006" key="4">
    <source>
        <dbReference type="Google" id="ProtNLM"/>
    </source>
</evidence>
<gene>
    <name evidence="2" type="ORF">LSUE1_G008633</name>
</gene>
<dbReference type="SUPFAM" id="SSF48208">
    <property type="entry name" value="Six-hairpin glycosidases"/>
    <property type="match status" value="1"/>
</dbReference>
<dbReference type="Proteomes" id="UP000469558">
    <property type="component" value="Unassembled WGS sequence"/>
</dbReference>
<feature type="compositionally biased region" description="Basic and acidic residues" evidence="1">
    <location>
        <begin position="43"/>
        <end position="60"/>
    </location>
</feature>
<protein>
    <recommendedName>
        <fullName evidence="4">Six-hairpin glycosidase-like protein</fullName>
    </recommendedName>
</protein>
<feature type="region of interest" description="Disordered" evidence="1">
    <location>
        <begin position="43"/>
        <end position="70"/>
    </location>
</feature>
<dbReference type="Gene3D" id="1.50.10.10">
    <property type="match status" value="1"/>
</dbReference>
<dbReference type="InterPro" id="IPR008928">
    <property type="entry name" value="6-hairpin_glycosidase_sf"/>
</dbReference>
<dbReference type="InterPro" id="IPR012341">
    <property type="entry name" value="6hp_glycosidase-like_sf"/>
</dbReference>
<name>A0A8T9BYT8_9HELO</name>
<organism evidence="2 3">
    <name type="scientific">Lachnellula suecica</name>
    <dbReference type="NCBI Taxonomy" id="602035"/>
    <lineage>
        <taxon>Eukaryota</taxon>
        <taxon>Fungi</taxon>
        <taxon>Dikarya</taxon>
        <taxon>Ascomycota</taxon>
        <taxon>Pezizomycotina</taxon>
        <taxon>Leotiomycetes</taxon>
        <taxon>Helotiales</taxon>
        <taxon>Lachnaceae</taxon>
        <taxon>Lachnellula</taxon>
    </lineage>
</organism>
<accession>A0A8T9BYT8</accession>
<dbReference type="OrthoDB" id="3534988at2759"/>
<proteinExistence type="predicted"/>
<evidence type="ECO:0000313" key="3">
    <source>
        <dbReference type="Proteomes" id="UP000469558"/>
    </source>
</evidence>
<dbReference type="EMBL" id="QGMK01001209">
    <property type="protein sequence ID" value="TVY71490.1"/>
    <property type="molecule type" value="Genomic_DNA"/>
</dbReference>
<comment type="caution">
    <text evidence="2">The sequence shown here is derived from an EMBL/GenBank/DDBJ whole genome shotgun (WGS) entry which is preliminary data.</text>
</comment>
<sequence length="1022" mass="114416">MLSDSGHGGTMFQGEFVESCKVNMASAAIRLKRILTYDQATEMERKNNDEQPEPDGKGSSEESVLEDANPQSMQRDFRMFRAINAANKVGGDVAGGVQYLDKFAFETGDFLLDRSEGNNARIARVWDINGVEGDDQAFRRYLQMLHNPWGLGDHLPIDLNPSIPGENTLPMARILRELSFHDSGASNGFRSGEIVLVLQPEVDFAALIVDYEGDEGSATLGEDYEMITYPWKLDLESEECEKILHRLAMQADLSKKKRKFDDLQVGDLEEESPPPKPSKSEVNDFELTRDTEPEAKWQRSSCRRPGRMFLSPRRFHVHGTGYQVPTMKVWRVALAVALWLTPADSKINRKQVIQAFNPVRHESSNSTPMQVGNGDFAFGVDVTGLQTFMPFGTLSSWGWHNFSLPTTPGQTSLADFTGLDWWTHGRLVNYDQPNPAEPDISNWAIQNPQRLNLGQIGFWFANQSITEANLSNKSQTLDLYSGTIISQFKISGSRVKVTTSVASDSDSVAIQIESDLLKDGQLGVFFDFPYPDVNKFDAPFVGVWNATSQHTTSLQKSRNQAQITHDIDATTYYTTIHWETDASISGPLNSTHRYILQSEGNSNLGLTVNFSPTSGKSCGDAGTVAKSSADWWEEYWETGAFVDLTATKKDNATELQRKIILSQYLLAVNEAGQDPPQESGLVNNGWYGKFHLEMVVWHLLHWGRWGKWSLLKRSIPGVYERFLPSSLQRAADQGYKGARWGKMSDPTGRSAPGEINSLLIWQQPHPFYIAENEYRAFPNQETLRKWDEILTQSAEFMASFAWYNTSTGVYDLGPPMYPVSENTSPNATFNPTFELAYWRFGLNIAAQWKTRQNLSVPDAWLHVAQNLAPLPTFNNTYPIYQDIPNMWVDPNTYYDHPAMIGIYGLLPPTPGLNLTILQNTADKIASIWDFSQLFGWDFPMLAMNAVRLGRPEKAVEYLLDAYFPFDDVGMPVGGPRVATPYFPGAGSLLLAVAMMAGGWDGSEGPHFPVGWEVEVEGFTPAL</sequence>
<dbReference type="GO" id="GO:0003824">
    <property type="term" value="F:catalytic activity"/>
    <property type="evidence" value="ECO:0007669"/>
    <property type="project" value="UniProtKB-ARBA"/>
</dbReference>
<evidence type="ECO:0000313" key="2">
    <source>
        <dbReference type="EMBL" id="TVY71490.1"/>
    </source>
</evidence>
<keyword evidence="3" id="KW-1185">Reference proteome</keyword>
<reference evidence="2 3" key="1">
    <citation type="submission" date="2018-05" db="EMBL/GenBank/DDBJ databases">
        <title>Genome sequencing and assembly of the regulated plant pathogen Lachnellula willkommii and related sister species for the development of diagnostic species identification markers.</title>
        <authorList>
            <person name="Giroux E."/>
            <person name="Bilodeau G."/>
        </authorList>
    </citation>
    <scope>NUCLEOTIDE SEQUENCE [LARGE SCALE GENOMIC DNA]</scope>
    <source>
        <strain evidence="2 3">CBS 268.59</strain>
    </source>
</reference>
<feature type="region of interest" description="Disordered" evidence="1">
    <location>
        <begin position="265"/>
        <end position="298"/>
    </location>
</feature>
<evidence type="ECO:0000256" key="1">
    <source>
        <dbReference type="SAM" id="MobiDB-lite"/>
    </source>
</evidence>
<dbReference type="AlphaFoldDB" id="A0A8T9BYT8"/>